<dbReference type="Proteomes" id="UP000251540">
    <property type="component" value="Unassembled WGS sequence"/>
</dbReference>
<protein>
    <recommendedName>
        <fullName evidence="6">Type VI secretion system tip protein VgrG</fullName>
    </recommendedName>
</protein>
<dbReference type="EMBL" id="QARO01000064">
    <property type="protein sequence ID" value="PUF50102.1"/>
    <property type="molecule type" value="Genomic_DNA"/>
</dbReference>
<evidence type="ECO:0000313" key="3">
    <source>
        <dbReference type="EMBL" id="PUF50102.1"/>
    </source>
</evidence>
<dbReference type="RefSeq" id="WP_150342517.1">
    <property type="nucleotide sequence ID" value="NZ_QARO01000064.1"/>
</dbReference>
<accession>A0A7Z1PZR3</accession>
<feature type="region of interest" description="Disordered" evidence="1">
    <location>
        <begin position="39"/>
        <end position="60"/>
    </location>
</feature>
<dbReference type="EMBL" id="QARP01000065">
    <property type="protein sequence ID" value="PUF26052.1"/>
    <property type="molecule type" value="Genomic_DNA"/>
</dbReference>
<evidence type="ECO:0000313" key="2">
    <source>
        <dbReference type="EMBL" id="PUF26052.1"/>
    </source>
</evidence>
<name>A0A7Z1PZR3_SALET</name>
<proteinExistence type="predicted"/>
<evidence type="ECO:0000313" key="5">
    <source>
        <dbReference type="Proteomes" id="UP000251540"/>
    </source>
</evidence>
<organism evidence="2 5">
    <name type="scientific">Salmonella enterica I</name>
    <dbReference type="NCBI Taxonomy" id="59201"/>
    <lineage>
        <taxon>Bacteria</taxon>
        <taxon>Pseudomonadati</taxon>
        <taxon>Pseudomonadota</taxon>
        <taxon>Gammaproteobacteria</taxon>
        <taxon>Enterobacterales</taxon>
        <taxon>Enterobacteriaceae</taxon>
        <taxon>Salmonella</taxon>
    </lineage>
</organism>
<gene>
    <name evidence="3" type="ORF">DAX73_27775</name>
    <name evidence="2" type="ORF">DAX92_27530</name>
</gene>
<evidence type="ECO:0000313" key="4">
    <source>
        <dbReference type="Proteomes" id="UP000251351"/>
    </source>
</evidence>
<sequence>GAWIQMKGGSITLGGSGNVTVKAGTLEKLGAASMQGSISLPDKCASESTPSAGQSGGDTL</sequence>
<comment type="caution">
    <text evidence="2">The sequence shown here is derived from an EMBL/GenBank/DDBJ whole genome shotgun (WGS) entry which is preliminary data.</text>
</comment>
<feature type="non-terminal residue" evidence="2">
    <location>
        <position position="1"/>
    </location>
</feature>
<evidence type="ECO:0000256" key="1">
    <source>
        <dbReference type="SAM" id="MobiDB-lite"/>
    </source>
</evidence>
<dbReference type="Proteomes" id="UP000251351">
    <property type="component" value="Unassembled WGS sequence"/>
</dbReference>
<reference evidence="4 5" key="1">
    <citation type="submission" date="2018-04" db="EMBL/GenBank/DDBJ databases">
        <title>Whole genome sequencing of Salmonella enterica.</title>
        <authorList>
            <person name="Bell R."/>
        </authorList>
    </citation>
    <scope>NUCLEOTIDE SEQUENCE [LARGE SCALE GENOMIC DNA]</scope>
    <source>
        <strain evidence="2 5">CFSAN058609</strain>
        <strain evidence="3 4">CFSAN058610</strain>
    </source>
</reference>
<evidence type="ECO:0008006" key="6">
    <source>
        <dbReference type="Google" id="ProtNLM"/>
    </source>
</evidence>
<dbReference type="AlphaFoldDB" id="A0A7Z1PZR3"/>